<protein>
    <submittedName>
        <fullName evidence="1">Uncharacterized protein</fullName>
    </submittedName>
</protein>
<proteinExistence type="predicted"/>
<organism evidence="1">
    <name type="scientific">marine sediment metagenome</name>
    <dbReference type="NCBI Taxonomy" id="412755"/>
    <lineage>
        <taxon>unclassified sequences</taxon>
        <taxon>metagenomes</taxon>
        <taxon>ecological metagenomes</taxon>
    </lineage>
</organism>
<reference evidence="1" key="1">
    <citation type="journal article" date="2014" name="Front. Microbiol.">
        <title>High frequency of phylogenetically diverse reductive dehalogenase-homologous genes in deep subseafloor sedimentary metagenomes.</title>
        <authorList>
            <person name="Kawai M."/>
            <person name="Futagami T."/>
            <person name="Toyoda A."/>
            <person name="Takaki Y."/>
            <person name="Nishi S."/>
            <person name="Hori S."/>
            <person name="Arai W."/>
            <person name="Tsubouchi T."/>
            <person name="Morono Y."/>
            <person name="Uchiyama I."/>
            <person name="Ito T."/>
            <person name="Fujiyama A."/>
            <person name="Inagaki F."/>
            <person name="Takami H."/>
        </authorList>
    </citation>
    <scope>NUCLEOTIDE SEQUENCE</scope>
    <source>
        <strain evidence="1">Expedition CK06-06</strain>
    </source>
</reference>
<gene>
    <name evidence="1" type="ORF">S12H4_33614</name>
</gene>
<name>X1V5A3_9ZZZZ</name>
<accession>X1V5A3</accession>
<comment type="caution">
    <text evidence="1">The sequence shown here is derived from an EMBL/GenBank/DDBJ whole genome shotgun (WGS) entry which is preliminary data.</text>
</comment>
<feature type="non-terminal residue" evidence="1">
    <location>
        <position position="1"/>
    </location>
</feature>
<dbReference type="EMBL" id="BARW01019823">
    <property type="protein sequence ID" value="GAI99809.1"/>
    <property type="molecule type" value="Genomic_DNA"/>
</dbReference>
<evidence type="ECO:0000313" key="1">
    <source>
        <dbReference type="EMBL" id="GAI99809.1"/>
    </source>
</evidence>
<sequence length="51" mass="5358">TLSYPTGHGSVGPGVSCITSGVDVDWFKSTIALSICNTIPILIPNGYTYKI</sequence>
<dbReference type="AlphaFoldDB" id="X1V5A3"/>